<sequence length="271" mass="26962">MGSIVVAGAIPLVIALVGPGTADAEPDRSVPAGPADQVEQTGETSQAAEVEWPAAEAPNVRPYQGLHIPEDTLSSLQWARPMPEKKYLAPIESLHLPVPVAPVPPIAPPAGKLRFGDVQVDAPEWLYREQAIQLNDGAARVEAEMATFLDSVGMERTRSDRIAGQTVGAAAIGAAAGAAVASPFALFGAAMGGALGGAIGLPFAPIGLAAGPMGAAYGAALMAVPLAAIGAGVGAALGAVHAFSAPPQALSTPPESTDTAPVDPALEGANG</sequence>
<keyword evidence="2" id="KW-1133">Transmembrane helix</keyword>
<feature type="region of interest" description="Disordered" evidence="1">
    <location>
        <begin position="247"/>
        <end position="271"/>
    </location>
</feature>
<dbReference type="Proteomes" id="UP000702209">
    <property type="component" value="Unassembled WGS sequence"/>
</dbReference>
<dbReference type="EMBL" id="JADLQX010000004">
    <property type="protein sequence ID" value="MBF6297249.1"/>
    <property type="molecule type" value="Genomic_DNA"/>
</dbReference>
<feature type="compositionally biased region" description="Polar residues" evidence="1">
    <location>
        <begin position="249"/>
        <end position="259"/>
    </location>
</feature>
<comment type="caution">
    <text evidence="3">The sequence shown here is derived from an EMBL/GenBank/DDBJ whole genome shotgun (WGS) entry which is preliminary data.</text>
</comment>
<evidence type="ECO:0000256" key="2">
    <source>
        <dbReference type="SAM" id="Phobius"/>
    </source>
</evidence>
<feature type="transmembrane region" description="Helical" evidence="2">
    <location>
        <begin position="216"/>
        <end position="243"/>
    </location>
</feature>
<gene>
    <name evidence="3" type="ORF">IU459_06785</name>
</gene>
<keyword evidence="4" id="KW-1185">Reference proteome</keyword>
<evidence type="ECO:0000313" key="3">
    <source>
        <dbReference type="EMBL" id="MBF6297249.1"/>
    </source>
</evidence>
<reference evidence="3 4" key="1">
    <citation type="submission" date="2020-10" db="EMBL/GenBank/DDBJ databases">
        <title>Identification of Nocardia species via Next-generation sequencing and recognition of intraspecies genetic diversity.</title>
        <authorList>
            <person name="Li P."/>
            <person name="Li P."/>
            <person name="Lu B."/>
        </authorList>
    </citation>
    <scope>NUCLEOTIDE SEQUENCE [LARGE SCALE GENOMIC DNA]</scope>
    <source>
        <strain evidence="3 4">BJ06-0157</strain>
    </source>
</reference>
<protein>
    <submittedName>
        <fullName evidence="3">Uncharacterized protein</fullName>
    </submittedName>
</protein>
<organism evidence="3 4">
    <name type="scientific">Nocardia amamiensis</name>
    <dbReference type="NCBI Taxonomy" id="404578"/>
    <lineage>
        <taxon>Bacteria</taxon>
        <taxon>Bacillati</taxon>
        <taxon>Actinomycetota</taxon>
        <taxon>Actinomycetes</taxon>
        <taxon>Mycobacteriales</taxon>
        <taxon>Nocardiaceae</taxon>
        <taxon>Nocardia</taxon>
    </lineage>
</organism>
<name>A0ABS0CKV9_9NOCA</name>
<keyword evidence="2" id="KW-0472">Membrane</keyword>
<feature type="region of interest" description="Disordered" evidence="1">
    <location>
        <begin position="21"/>
        <end position="49"/>
    </location>
</feature>
<feature type="transmembrane region" description="Helical" evidence="2">
    <location>
        <begin position="184"/>
        <end position="204"/>
    </location>
</feature>
<accession>A0ABS0CKV9</accession>
<keyword evidence="2" id="KW-0812">Transmembrane</keyword>
<evidence type="ECO:0000313" key="4">
    <source>
        <dbReference type="Proteomes" id="UP000702209"/>
    </source>
</evidence>
<proteinExistence type="predicted"/>
<evidence type="ECO:0000256" key="1">
    <source>
        <dbReference type="SAM" id="MobiDB-lite"/>
    </source>
</evidence>